<dbReference type="Gene3D" id="3.30.1490.40">
    <property type="match status" value="1"/>
</dbReference>
<feature type="compositionally biased region" description="Low complexity" evidence="1">
    <location>
        <begin position="548"/>
        <end position="557"/>
    </location>
</feature>
<evidence type="ECO:0000256" key="1">
    <source>
        <dbReference type="SAM" id="MobiDB-lite"/>
    </source>
</evidence>
<feature type="compositionally biased region" description="Basic and acidic residues" evidence="1">
    <location>
        <begin position="394"/>
        <end position="406"/>
    </location>
</feature>
<evidence type="ECO:0000313" key="3">
    <source>
        <dbReference type="EMBL" id="QPG75708.1"/>
    </source>
</evidence>
<feature type="compositionally biased region" description="Low complexity" evidence="1">
    <location>
        <begin position="123"/>
        <end position="138"/>
    </location>
</feature>
<dbReference type="PANTHER" id="PTHR14445:SF36">
    <property type="entry name" value="FI03272P-RELATED"/>
    <property type="match status" value="1"/>
</dbReference>
<feature type="region of interest" description="Disordered" evidence="1">
    <location>
        <begin position="387"/>
        <end position="504"/>
    </location>
</feature>
<dbReference type="RefSeq" id="XP_038779273.1">
    <property type="nucleotide sequence ID" value="XM_038923345.1"/>
</dbReference>
<dbReference type="KEGG" id="bnn:FOA43_003067"/>
<proteinExistence type="predicted"/>
<dbReference type="PROSITE" id="PS50829">
    <property type="entry name" value="GYF"/>
    <property type="match status" value="1"/>
</dbReference>
<dbReference type="GO" id="GO:0005829">
    <property type="term" value="C:cytosol"/>
    <property type="evidence" value="ECO:0007669"/>
    <property type="project" value="TreeGrafter"/>
</dbReference>
<reference evidence="3" key="1">
    <citation type="submission" date="2020-10" db="EMBL/GenBank/DDBJ databases">
        <authorList>
            <person name="Roach M.J.R."/>
        </authorList>
    </citation>
    <scope>NUCLEOTIDE SEQUENCE</scope>
    <source>
        <strain evidence="3">CBS 1945</strain>
    </source>
</reference>
<keyword evidence="4" id="KW-1185">Reference proteome</keyword>
<dbReference type="EMBL" id="CP064814">
    <property type="protein sequence ID" value="QPG75708.1"/>
    <property type="molecule type" value="Genomic_DNA"/>
</dbReference>
<dbReference type="Proteomes" id="UP000662931">
    <property type="component" value="Chromosome 3"/>
</dbReference>
<gene>
    <name evidence="3" type="ORF">FOA43_003067</name>
</gene>
<feature type="region of interest" description="Disordered" evidence="1">
    <location>
        <begin position="536"/>
        <end position="560"/>
    </location>
</feature>
<dbReference type="InterPro" id="IPR003169">
    <property type="entry name" value="GYF"/>
</dbReference>
<dbReference type="GeneID" id="62196468"/>
<feature type="compositionally biased region" description="Polar residues" evidence="1">
    <location>
        <begin position="471"/>
        <end position="480"/>
    </location>
</feature>
<organism evidence="3 4">
    <name type="scientific">Eeniella nana</name>
    <name type="common">Yeast</name>
    <name type="synonym">Brettanomyces nanus</name>
    <dbReference type="NCBI Taxonomy" id="13502"/>
    <lineage>
        <taxon>Eukaryota</taxon>
        <taxon>Fungi</taxon>
        <taxon>Dikarya</taxon>
        <taxon>Ascomycota</taxon>
        <taxon>Saccharomycotina</taxon>
        <taxon>Pichiomycetes</taxon>
        <taxon>Pichiales</taxon>
        <taxon>Pichiaceae</taxon>
        <taxon>Brettanomyces</taxon>
    </lineage>
</organism>
<sequence>MSTYQSQPQSTKTWFNSNSDDILSNSQLPVNSEQQPMGVDQSANAQALSISMQSLFAIYSSMAENHQLIPGHSDANFKSNGITRPLHVDVLIQQQQERQKKLQNADALASKLAGIALRDSDGSRSSGSPASQLSSLSLMPGGSVQQRQQLDNSSSVTEPTSASNGMPAPGLQRQISDASQQRPMTPHMLDPSQIRWYYLDPRGIQQGPFDGNTMQQWYTQKYLALDLCIRREGHSNYKTLGDFVSFIGEYQYPFSVPLPVVHVPVNSGPVVQIETPGTPVNSAATPSAAVEIAGTSSGPVRSSFQAFESTSGFLASSDPSAPSAPSALSALSAPSSSSAWSVGNADFFKNDMYANPSFLHSDAALNVSGKLFGNDDKKLKQLEPEVLLQSQPEPRSEPLSELHSESQVEFSKPKSKKHKLEKIRAEPKSDFLEESEIKTPSKHHIQPHVVKTSESSKPSKKGSKTVIAPWASSTAQSTAPPRSLTDIQREEEEEKKKLEVKARSLLEEQDRLLASKLALEEERGDSISDDLSSYVMQQPDNDSASLPTTSTWGSSSGNNVVKQPVKSLEEIQREETRMAVAKERALAASHHQKSIASAIAAQKQTFASSVSSGSSRSNDSSWTVVTSKKVKSVATNGSALSALHRQHTATSLSPATLRSVSSNAHAAAYGSSNAKVIKAVATTAPSSSGDYFAAKQFLAWCRVQLQGLYTTVNREDVLSIMLQLPAGSESTEIISDTIYSNSSVMDGRRFAGEFNKRRCKVEEYVVKQGYDFNWQELLQNRTTTSTASASHDDSWDTAFTKVVSKRSRRRN</sequence>
<feature type="compositionally biased region" description="Polar residues" evidence="1">
    <location>
        <begin position="536"/>
        <end position="547"/>
    </location>
</feature>
<dbReference type="AlphaFoldDB" id="A0A875S427"/>
<feature type="compositionally biased region" description="Polar residues" evidence="1">
    <location>
        <begin position="143"/>
        <end position="164"/>
    </location>
</feature>
<dbReference type="SMART" id="SM00444">
    <property type="entry name" value="GYF"/>
    <property type="match status" value="1"/>
</dbReference>
<feature type="region of interest" description="Disordered" evidence="1">
    <location>
        <begin position="118"/>
        <end position="187"/>
    </location>
</feature>
<protein>
    <recommendedName>
        <fullName evidence="2">GYF domain-containing protein</fullName>
    </recommendedName>
</protein>
<feature type="compositionally biased region" description="Polar residues" evidence="1">
    <location>
        <begin position="173"/>
        <end position="183"/>
    </location>
</feature>
<dbReference type="SUPFAM" id="SSF55277">
    <property type="entry name" value="GYF domain"/>
    <property type="match status" value="1"/>
</dbReference>
<feature type="compositionally biased region" description="Basic and acidic residues" evidence="1">
    <location>
        <begin position="494"/>
        <end position="504"/>
    </location>
</feature>
<feature type="compositionally biased region" description="Basic and acidic residues" evidence="1">
    <location>
        <begin position="422"/>
        <end position="439"/>
    </location>
</feature>
<dbReference type="InterPro" id="IPR035445">
    <property type="entry name" value="GYF-like_dom_sf"/>
</dbReference>
<evidence type="ECO:0000313" key="4">
    <source>
        <dbReference type="Proteomes" id="UP000662931"/>
    </source>
</evidence>
<dbReference type="OrthoDB" id="48509at2759"/>
<dbReference type="Pfam" id="PF02213">
    <property type="entry name" value="GYF"/>
    <property type="match status" value="1"/>
</dbReference>
<dbReference type="InterPro" id="IPR051640">
    <property type="entry name" value="GRB10-interact_GYF"/>
</dbReference>
<accession>A0A875S427</accession>
<dbReference type="PANTHER" id="PTHR14445">
    <property type="entry name" value="GRB10 INTERACTING GYF PROTEIN"/>
    <property type="match status" value="1"/>
</dbReference>
<evidence type="ECO:0000259" key="2">
    <source>
        <dbReference type="PROSITE" id="PS50829"/>
    </source>
</evidence>
<feature type="domain" description="GYF" evidence="2">
    <location>
        <begin position="193"/>
        <end position="241"/>
    </location>
</feature>
<name>A0A875S427_EENNA</name>